<accession>A0A2Z6QHE0</accession>
<sequence length="129" mass="15278">MNSINDILCFLFEYISQYRINTVPLDNKFEHVTAENCDNMNETSSAVRSNLNTVDERIDVLFKRIDVIEKRTEKLDKNIDILRKRMEIIKKRTEKVNETINNLILLINPYQLLFGILCFKDLNGIYYVI</sequence>
<reference evidence="2 3" key="1">
    <citation type="submission" date="2017-11" db="EMBL/GenBank/DDBJ databases">
        <title>The genome of Rhizophagus clarus HR1 reveals common genetic basis of auxotrophy among arbuscular mycorrhizal fungi.</title>
        <authorList>
            <person name="Kobayashi Y."/>
        </authorList>
    </citation>
    <scope>NUCLEOTIDE SEQUENCE [LARGE SCALE GENOMIC DNA]</scope>
    <source>
        <strain evidence="2 3">HR1</strain>
    </source>
</reference>
<keyword evidence="3" id="KW-1185">Reference proteome</keyword>
<dbReference type="SUPFAM" id="SSF57997">
    <property type="entry name" value="Tropomyosin"/>
    <property type="match status" value="1"/>
</dbReference>
<evidence type="ECO:0000256" key="1">
    <source>
        <dbReference type="SAM" id="Coils"/>
    </source>
</evidence>
<feature type="coiled-coil region" evidence="1">
    <location>
        <begin position="65"/>
        <end position="92"/>
    </location>
</feature>
<gene>
    <name evidence="2" type="ORF">RclHR1_01460012</name>
</gene>
<evidence type="ECO:0000313" key="3">
    <source>
        <dbReference type="Proteomes" id="UP000247702"/>
    </source>
</evidence>
<proteinExistence type="predicted"/>
<keyword evidence="1" id="KW-0175">Coiled coil</keyword>
<dbReference type="Proteomes" id="UP000247702">
    <property type="component" value="Unassembled WGS sequence"/>
</dbReference>
<protein>
    <submittedName>
        <fullName evidence="2">Uncharacterized protein</fullName>
    </submittedName>
</protein>
<dbReference type="AlphaFoldDB" id="A0A2Z6QHE0"/>
<evidence type="ECO:0000313" key="2">
    <source>
        <dbReference type="EMBL" id="GBB88062.1"/>
    </source>
</evidence>
<dbReference type="EMBL" id="BEXD01000513">
    <property type="protein sequence ID" value="GBB88062.1"/>
    <property type="molecule type" value="Genomic_DNA"/>
</dbReference>
<name>A0A2Z6QHE0_9GLOM</name>
<organism evidence="2 3">
    <name type="scientific">Rhizophagus clarus</name>
    <dbReference type="NCBI Taxonomy" id="94130"/>
    <lineage>
        <taxon>Eukaryota</taxon>
        <taxon>Fungi</taxon>
        <taxon>Fungi incertae sedis</taxon>
        <taxon>Mucoromycota</taxon>
        <taxon>Glomeromycotina</taxon>
        <taxon>Glomeromycetes</taxon>
        <taxon>Glomerales</taxon>
        <taxon>Glomeraceae</taxon>
        <taxon>Rhizophagus</taxon>
    </lineage>
</organism>
<comment type="caution">
    <text evidence="2">The sequence shown here is derived from an EMBL/GenBank/DDBJ whole genome shotgun (WGS) entry which is preliminary data.</text>
</comment>
<dbReference type="Gene3D" id="3.90.20.10">
    <property type="match status" value="1"/>
</dbReference>